<dbReference type="SUPFAM" id="SSF54593">
    <property type="entry name" value="Glyoxalase/Bleomycin resistance protein/Dihydroxybiphenyl dioxygenase"/>
    <property type="match status" value="2"/>
</dbReference>
<dbReference type="InterPro" id="IPR029068">
    <property type="entry name" value="Glyas_Bleomycin-R_OHBP_Dase"/>
</dbReference>
<feature type="domain" description="VOC" evidence="2">
    <location>
        <begin position="8"/>
        <end position="147"/>
    </location>
</feature>
<reference evidence="4" key="1">
    <citation type="submission" date="2016-10" db="EMBL/GenBank/DDBJ databases">
        <authorList>
            <person name="Varghese N."/>
            <person name="Submissions S."/>
        </authorList>
    </citation>
    <scope>NUCLEOTIDE SEQUENCE [LARGE SCALE GENOMIC DNA]</scope>
    <source>
        <strain evidence="4">DSM 25329</strain>
    </source>
</reference>
<proteinExistence type="predicted"/>
<dbReference type="GO" id="GO:0051213">
    <property type="term" value="F:dioxygenase activity"/>
    <property type="evidence" value="ECO:0007669"/>
    <property type="project" value="UniProtKB-KW"/>
</dbReference>
<dbReference type="PROSITE" id="PS51819">
    <property type="entry name" value="VOC"/>
    <property type="match status" value="2"/>
</dbReference>
<keyword evidence="3" id="KW-0560">Oxidoreductase</keyword>
<dbReference type="Pfam" id="PF13669">
    <property type="entry name" value="Glyoxalase_4"/>
    <property type="match status" value="1"/>
</dbReference>
<evidence type="ECO:0000313" key="3">
    <source>
        <dbReference type="EMBL" id="SDE66620.1"/>
    </source>
</evidence>
<evidence type="ECO:0000256" key="1">
    <source>
        <dbReference type="ARBA" id="ARBA00022723"/>
    </source>
</evidence>
<dbReference type="GO" id="GO:0046491">
    <property type="term" value="P:L-methylmalonyl-CoA metabolic process"/>
    <property type="evidence" value="ECO:0007669"/>
    <property type="project" value="TreeGrafter"/>
</dbReference>
<name>A0A1G7ESG7_9BACT</name>
<dbReference type="OrthoDB" id="9795618at2"/>
<accession>A0A1G7ESG7</accession>
<dbReference type="GO" id="GO:0046872">
    <property type="term" value="F:metal ion binding"/>
    <property type="evidence" value="ECO:0007669"/>
    <property type="project" value="UniProtKB-KW"/>
</dbReference>
<dbReference type="PANTHER" id="PTHR43048">
    <property type="entry name" value="METHYLMALONYL-COA EPIMERASE"/>
    <property type="match status" value="1"/>
</dbReference>
<dbReference type="AlphaFoldDB" id="A0A1G7ESG7"/>
<feature type="domain" description="VOC" evidence="2">
    <location>
        <begin position="160"/>
        <end position="312"/>
    </location>
</feature>
<dbReference type="PANTHER" id="PTHR43048:SF6">
    <property type="entry name" value="BLR8189 PROTEIN"/>
    <property type="match status" value="1"/>
</dbReference>
<keyword evidence="4" id="KW-1185">Reference proteome</keyword>
<evidence type="ECO:0000259" key="2">
    <source>
        <dbReference type="PROSITE" id="PS51819"/>
    </source>
</evidence>
<dbReference type="RefSeq" id="WP_090149310.1">
    <property type="nucleotide sequence ID" value="NZ_FNAN01000006.1"/>
</dbReference>
<keyword evidence="1" id="KW-0479">Metal-binding</keyword>
<evidence type="ECO:0000313" key="4">
    <source>
        <dbReference type="Proteomes" id="UP000198748"/>
    </source>
</evidence>
<gene>
    <name evidence="3" type="ORF">SAMN04487996_106156</name>
</gene>
<dbReference type="STRING" id="659014.SAMN04487996_106156"/>
<keyword evidence="3" id="KW-0223">Dioxygenase</keyword>
<dbReference type="Gene3D" id="3.10.180.10">
    <property type="entry name" value="2,3-Dihydroxybiphenyl 1,2-Dioxygenase, domain 1"/>
    <property type="match status" value="2"/>
</dbReference>
<dbReference type="GO" id="GO:0004493">
    <property type="term" value="F:methylmalonyl-CoA epimerase activity"/>
    <property type="evidence" value="ECO:0007669"/>
    <property type="project" value="TreeGrafter"/>
</dbReference>
<dbReference type="EMBL" id="FNAN01000006">
    <property type="protein sequence ID" value="SDE66620.1"/>
    <property type="molecule type" value="Genomic_DNA"/>
</dbReference>
<organism evidence="3 4">
    <name type="scientific">Dyadobacter soli</name>
    <dbReference type="NCBI Taxonomy" id="659014"/>
    <lineage>
        <taxon>Bacteria</taxon>
        <taxon>Pseudomonadati</taxon>
        <taxon>Bacteroidota</taxon>
        <taxon>Cytophagia</taxon>
        <taxon>Cytophagales</taxon>
        <taxon>Spirosomataceae</taxon>
        <taxon>Dyadobacter</taxon>
    </lineage>
</organism>
<dbReference type="InterPro" id="IPR051785">
    <property type="entry name" value="MMCE/EMCE_epimerase"/>
</dbReference>
<dbReference type="InterPro" id="IPR037523">
    <property type="entry name" value="VOC_core"/>
</dbReference>
<dbReference type="Proteomes" id="UP000198748">
    <property type="component" value="Unassembled WGS sequence"/>
</dbReference>
<protein>
    <submittedName>
        <fullName evidence="3">Catechol 2,3-dioxygenase</fullName>
    </submittedName>
</protein>
<sequence>MSAPLISGIQQVGIGCQNVPETWKWYRQVLGFDVPIFDEKADAPLMTPYTGGKVQSRQAALVLNMAGGGGLEIWSFTSRVSQPANFKVEIGDLGINAIRFKAPDVKKAHEWVKNHSKEATGPLVQLPEGEGFWGTDPYGNVFQITSDATWFQTKGKNVGGVAGVVIGVSDIDKAAVFYQNLLQPLNVVYDKTGVFEDLPTSIPGQRFRRMLLRKSFTPDGAFSRLLGDVQIELVQAIDRTPKKIFENRFWGDCGYIHLCFDTLDMDALKTKLQSQGYPFTIDSESSFGMENAAGRFAYLEDPDGTLIELVETHKVPILKKLGWFLDLQKRGLRKPLPNWMLKAMGLGKVKDK</sequence>